<organism evidence="3">
    <name type="scientific">marine metagenome</name>
    <dbReference type="NCBI Taxonomy" id="408172"/>
    <lineage>
        <taxon>unclassified sequences</taxon>
        <taxon>metagenomes</taxon>
        <taxon>ecological metagenomes</taxon>
    </lineage>
</organism>
<dbReference type="EMBL" id="UINC01003227">
    <property type="protein sequence ID" value="SVA04453.1"/>
    <property type="molecule type" value="Genomic_DNA"/>
</dbReference>
<dbReference type="InterPro" id="IPR000653">
    <property type="entry name" value="DegT/StrS_aminotransferase"/>
</dbReference>
<dbReference type="SUPFAM" id="SSF53383">
    <property type="entry name" value="PLP-dependent transferases"/>
    <property type="match status" value="1"/>
</dbReference>
<comment type="similarity">
    <text evidence="2">Belongs to the DegT/DnrJ/EryC1 family.</text>
</comment>
<name>A0A381ST43_9ZZZZ</name>
<dbReference type="InterPro" id="IPR015424">
    <property type="entry name" value="PyrdxlP-dep_Trfase"/>
</dbReference>
<protein>
    <submittedName>
        <fullName evidence="3">Uncharacterized protein</fullName>
    </submittedName>
</protein>
<evidence type="ECO:0000256" key="2">
    <source>
        <dbReference type="ARBA" id="ARBA00037999"/>
    </source>
</evidence>
<gene>
    <name evidence="3" type="ORF">METZ01_LOCUS57307</name>
</gene>
<dbReference type="GO" id="GO:0030170">
    <property type="term" value="F:pyridoxal phosphate binding"/>
    <property type="evidence" value="ECO:0007669"/>
    <property type="project" value="TreeGrafter"/>
</dbReference>
<dbReference type="PIRSF" id="PIRSF000390">
    <property type="entry name" value="PLP_StrS"/>
    <property type="match status" value="1"/>
</dbReference>
<dbReference type="PANTHER" id="PTHR30244">
    <property type="entry name" value="TRANSAMINASE"/>
    <property type="match status" value="1"/>
</dbReference>
<sequence>MVMKVPFFNYPHVFTAQENEFLRVLKDVGSRGAFIMQQDLQNFEQRIAAYCGVKYAVGVANATDGLQLGLMAGGIEAGDEIIICSHTMIATASAIHFAGAIPVPVEVGSDHTIDPDAITGAITPKTKAIMPTQLNGRIADMAAIQSIADQYGLDIYEDAAQALGAKFQGQYAGTFGKCACISFYPAKILGGLGDGGLVLTADKEIYDKLLLLRDHGRANDGDVTIWGFNSRLDNLQAAFLNFQFDNYEQVITRRREIAAQYQELLKDVDQVDLPPGPSMNSDHFDVFQNYEIEAQQRDKLKAFLADNGIGTLIQWGGKAVHQFTKLGFDQVLPFTEKVFTRLLLLPLNMSITDAEVSYVAEKIIAFYRNNKKI</sequence>
<dbReference type="InterPro" id="IPR015422">
    <property type="entry name" value="PyrdxlP-dep_Trfase_small"/>
</dbReference>
<accession>A0A381ST43</accession>
<keyword evidence="1" id="KW-0663">Pyridoxal phosphate</keyword>
<evidence type="ECO:0000313" key="3">
    <source>
        <dbReference type="EMBL" id="SVA04453.1"/>
    </source>
</evidence>
<dbReference type="Pfam" id="PF01041">
    <property type="entry name" value="DegT_DnrJ_EryC1"/>
    <property type="match status" value="1"/>
</dbReference>
<dbReference type="InterPro" id="IPR015421">
    <property type="entry name" value="PyrdxlP-dep_Trfase_major"/>
</dbReference>
<dbReference type="PANTHER" id="PTHR30244:SF36">
    <property type="entry name" value="3-OXO-GLUCOSE-6-PHOSPHATE:GLUTAMATE AMINOTRANSFERASE"/>
    <property type="match status" value="1"/>
</dbReference>
<dbReference type="Gene3D" id="3.40.640.10">
    <property type="entry name" value="Type I PLP-dependent aspartate aminotransferase-like (Major domain)"/>
    <property type="match status" value="1"/>
</dbReference>
<dbReference type="GO" id="GO:0008483">
    <property type="term" value="F:transaminase activity"/>
    <property type="evidence" value="ECO:0007669"/>
    <property type="project" value="TreeGrafter"/>
</dbReference>
<reference evidence="3" key="1">
    <citation type="submission" date="2018-05" db="EMBL/GenBank/DDBJ databases">
        <authorList>
            <person name="Lanie J.A."/>
            <person name="Ng W.-L."/>
            <person name="Kazmierczak K.M."/>
            <person name="Andrzejewski T.M."/>
            <person name="Davidsen T.M."/>
            <person name="Wayne K.J."/>
            <person name="Tettelin H."/>
            <person name="Glass J.I."/>
            <person name="Rusch D."/>
            <person name="Podicherti R."/>
            <person name="Tsui H.-C.T."/>
            <person name="Winkler M.E."/>
        </authorList>
    </citation>
    <scope>NUCLEOTIDE SEQUENCE</scope>
</reference>
<evidence type="ECO:0000256" key="1">
    <source>
        <dbReference type="ARBA" id="ARBA00022898"/>
    </source>
</evidence>
<dbReference type="GO" id="GO:0000271">
    <property type="term" value="P:polysaccharide biosynthetic process"/>
    <property type="evidence" value="ECO:0007669"/>
    <property type="project" value="TreeGrafter"/>
</dbReference>
<dbReference type="CDD" id="cd00616">
    <property type="entry name" value="AHBA_syn"/>
    <property type="match status" value="1"/>
</dbReference>
<dbReference type="AlphaFoldDB" id="A0A381ST43"/>
<dbReference type="Gene3D" id="3.90.1150.10">
    <property type="entry name" value="Aspartate Aminotransferase, domain 1"/>
    <property type="match status" value="1"/>
</dbReference>
<proteinExistence type="inferred from homology"/>